<organism evidence="2 3">
    <name type="scientific">Hemibagrus guttatus</name>
    <dbReference type="NCBI Taxonomy" id="175788"/>
    <lineage>
        <taxon>Eukaryota</taxon>
        <taxon>Metazoa</taxon>
        <taxon>Chordata</taxon>
        <taxon>Craniata</taxon>
        <taxon>Vertebrata</taxon>
        <taxon>Euteleostomi</taxon>
        <taxon>Actinopterygii</taxon>
        <taxon>Neopterygii</taxon>
        <taxon>Teleostei</taxon>
        <taxon>Ostariophysi</taxon>
        <taxon>Siluriformes</taxon>
        <taxon>Bagridae</taxon>
        <taxon>Hemibagrus</taxon>
    </lineage>
</organism>
<accession>A0AAE0R2X1</accession>
<gene>
    <name evidence="2" type="ORF">QTP70_029342</name>
</gene>
<reference evidence="2" key="1">
    <citation type="submission" date="2023-06" db="EMBL/GenBank/DDBJ databases">
        <title>Male Hemibagrus guttatus genome.</title>
        <authorList>
            <person name="Bian C."/>
        </authorList>
    </citation>
    <scope>NUCLEOTIDE SEQUENCE</scope>
    <source>
        <strain evidence="2">Male_cb2023</strain>
        <tissue evidence="2">Muscle</tissue>
    </source>
</reference>
<keyword evidence="3" id="KW-1185">Reference proteome</keyword>
<proteinExistence type="predicted"/>
<dbReference type="EMBL" id="JAUCMX010000007">
    <property type="protein sequence ID" value="KAK3540258.1"/>
    <property type="molecule type" value="Genomic_DNA"/>
</dbReference>
<dbReference type="AlphaFoldDB" id="A0AAE0R2X1"/>
<dbReference type="Gene3D" id="2.10.80.10">
    <property type="entry name" value="Lipase, subunit A"/>
    <property type="match status" value="1"/>
</dbReference>
<comment type="caution">
    <text evidence="2">The sequence shown here is derived from an EMBL/GenBank/DDBJ whole genome shotgun (WGS) entry which is preliminary data.</text>
</comment>
<name>A0AAE0R2X1_9TELE</name>
<protein>
    <submittedName>
        <fullName evidence="2">Uncharacterized protein</fullName>
    </submittedName>
</protein>
<dbReference type="Proteomes" id="UP001274896">
    <property type="component" value="Unassembled WGS sequence"/>
</dbReference>
<evidence type="ECO:0000313" key="3">
    <source>
        <dbReference type="Proteomes" id="UP001274896"/>
    </source>
</evidence>
<feature type="signal peptide" evidence="1">
    <location>
        <begin position="1"/>
        <end position="17"/>
    </location>
</feature>
<evidence type="ECO:0000313" key="2">
    <source>
        <dbReference type="EMBL" id="KAK3540258.1"/>
    </source>
</evidence>
<feature type="chain" id="PRO_5042208447" evidence="1">
    <location>
        <begin position="18"/>
        <end position="155"/>
    </location>
</feature>
<keyword evidence="1" id="KW-0732">Signal</keyword>
<evidence type="ECO:0000256" key="1">
    <source>
        <dbReference type="SAM" id="SignalP"/>
    </source>
</evidence>
<sequence length="155" mass="17267">MWTLAVFALCLTSAVLCLDSNEIRSSREIITDSEPTVMPSENSRANLSVLNNVRPRQKSPECTNQQVGTEARRNQCVRSFDCGEGWCCVQYAGGRRCQRVLQEGEMCRLVQPKSKSQRRLSRCSCMAGLSCLPMPGGLKGQGECRVHEKETDTPH</sequence>